<proteinExistence type="predicted"/>
<sequence>MEAKPLNLYILVDALQEVGTQLVMLLFSWIDWLFTEHLLLSNIISAALLLGLADLSIQLIEMFILRTRAEYESVRTCKAQSTSAPTNPACLPFSLFSVAKYI</sequence>
<reference evidence="2 3" key="1">
    <citation type="journal article" date="2021" name="Elife">
        <title>Chloroplast acquisition without the gene transfer in kleptoplastic sea slugs, Plakobranchus ocellatus.</title>
        <authorList>
            <person name="Maeda T."/>
            <person name="Takahashi S."/>
            <person name="Yoshida T."/>
            <person name="Shimamura S."/>
            <person name="Takaki Y."/>
            <person name="Nagai Y."/>
            <person name="Toyoda A."/>
            <person name="Suzuki Y."/>
            <person name="Arimoto A."/>
            <person name="Ishii H."/>
            <person name="Satoh N."/>
            <person name="Nishiyama T."/>
            <person name="Hasebe M."/>
            <person name="Maruyama T."/>
            <person name="Minagawa J."/>
            <person name="Obokata J."/>
            <person name="Shigenobu S."/>
        </authorList>
    </citation>
    <scope>NUCLEOTIDE SEQUENCE [LARGE SCALE GENOMIC DNA]</scope>
</reference>
<accession>A0AAV4AU73</accession>
<keyword evidence="1" id="KW-1133">Transmembrane helix</keyword>
<feature type="transmembrane region" description="Helical" evidence="1">
    <location>
        <begin position="42"/>
        <end position="65"/>
    </location>
</feature>
<dbReference type="Proteomes" id="UP000735302">
    <property type="component" value="Unassembled WGS sequence"/>
</dbReference>
<evidence type="ECO:0000313" key="2">
    <source>
        <dbReference type="EMBL" id="GFO10865.1"/>
    </source>
</evidence>
<dbReference type="AlphaFoldDB" id="A0AAV4AU73"/>
<name>A0AAV4AU73_9GAST</name>
<organism evidence="2 3">
    <name type="scientific">Plakobranchus ocellatus</name>
    <dbReference type="NCBI Taxonomy" id="259542"/>
    <lineage>
        <taxon>Eukaryota</taxon>
        <taxon>Metazoa</taxon>
        <taxon>Spiralia</taxon>
        <taxon>Lophotrochozoa</taxon>
        <taxon>Mollusca</taxon>
        <taxon>Gastropoda</taxon>
        <taxon>Heterobranchia</taxon>
        <taxon>Euthyneura</taxon>
        <taxon>Panpulmonata</taxon>
        <taxon>Sacoglossa</taxon>
        <taxon>Placobranchoidea</taxon>
        <taxon>Plakobranchidae</taxon>
        <taxon>Plakobranchus</taxon>
    </lineage>
</organism>
<keyword evidence="3" id="KW-1185">Reference proteome</keyword>
<comment type="caution">
    <text evidence="2">The sequence shown here is derived from an EMBL/GenBank/DDBJ whole genome shotgun (WGS) entry which is preliminary data.</text>
</comment>
<keyword evidence="1" id="KW-0472">Membrane</keyword>
<gene>
    <name evidence="2" type="ORF">PoB_003737000</name>
</gene>
<evidence type="ECO:0000256" key="1">
    <source>
        <dbReference type="SAM" id="Phobius"/>
    </source>
</evidence>
<evidence type="ECO:0000313" key="3">
    <source>
        <dbReference type="Proteomes" id="UP000735302"/>
    </source>
</evidence>
<dbReference type="EMBL" id="BLXT01004211">
    <property type="protein sequence ID" value="GFO10865.1"/>
    <property type="molecule type" value="Genomic_DNA"/>
</dbReference>
<keyword evidence="1" id="KW-0812">Transmembrane</keyword>
<protein>
    <submittedName>
        <fullName evidence="2">Uncharacterized protein</fullName>
    </submittedName>
</protein>